<protein>
    <submittedName>
        <fullName evidence="1">Ashwin</fullName>
    </submittedName>
</protein>
<accession>A0A5K3G1U5</accession>
<reference evidence="1" key="1">
    <citation type="submission" date="2019-11" db="UniProtKB">
        <authorList>
            <consortium name="WormBaseParasite"/>
        </authorList>
    </citation>
    <scope>IDENTIFICATION</scope>
</reference>
<dbReference type="AlphaFoldDB" id="A0A5K3G1U5"/>
<evidence type="ECO:0000313" key="1">
    <source>
        <dbReference type="WBParaSite" id="MCU_012094-RA"/>
    </source>
</evidence>
<name>A0A5K3G1U5_MESCO</name>
<sequence length="195" mass="21484">MYVGMGGFIGAKAYPCVPSRFYMMVVRTSQAQRFSQASLDGINSASRHTSGFRYIEFGDCQPLHPASARVEVACPCHHGLLIFSVVSLEKSKGLFRLNSNGLFFCVMVCLDTQSSTRCCKLSRIDSSHDELQKLRMCLSHRSCPLVAIADVEVQAKALTNDVSNLSVSSSNGDTTMEMIRAYLPPNQRLSPPHQN</sequence>
<proteinExistence type="predicted"/>
<organism evidence="1">
    <name type="scientific">Mesocestoides corti</name>
    <name type="common">Flatworm</name>
    <dbReference type="NCBI Taxonomy" id="53468"/>
    <lineage>
        <taxon>Eukaryota</taxon>
        <taxon>Metazoa</taxon>
        <taxon>Spiralia</taxon>
        <taxon>Lophotrochozoa</taxon>
        <taxon>Platyhelminthes</taxon>
        <taxon>Cestoda</taxon>
        <taxon>Eucestoda</taxon>
        <taxon>Cyclophyllidea</taxon>
        <taxon>Mesocestoididae</taxon>
        <taxon>Mesocestoides</taxon>
    </lineage>
</organism>
<dbReference type="WBParaSite" id="MCU_012094-RA">
    <property type="protein sequence ID" value="MCU_012094-RA"/>
    <property type="gene ID" value="MCU_012094"/>
</dbReference>